<feature type="compositionally biased region" description="Low complexity" evidence="4">
    <location>
        <begin position="372"/>
        <end position="411"/>
    </location>
</feature>
<reference evidence="7 8" key="1">
    <citation type="journal article" date="2013" name="Environ. Microbiol.">
        <title>Genome analysis of Chitinivibrio alkaliphilus gen. nov., sp. nov., a novel extremely haloalkaliphilic anaerobic chitinolytic bacterium from the candidate phylum Termite Group 3.</title>
        <authorList>
            <person name="Sorokin D.Y."/>
            <person name="Gumerov V.M."/>
            <person name="Rakitin A.L."/>
            <person name="Beletsky A.V."/>
            <person name="Damste J.S."/>
            <person name="Muyzer G."/>
            <person name="Mardanov A.V."/>
            <person name="Ravin N.V."/>
        </authorList>
    </citation>
    <scope>NUCLEOTIDE SEQUENCE [LARGE SCALE GENOMIC DNA]</scope>
    <source>
        <strain evidence="7 8">ACht1</strain>
    </source>
</reference>
<feature type="transmembrane region" description="Helical" evidence="5">
    <location>
        <begin position="316"/>
        <end position="341"/>
    </location>
</feature>
<dbReference type="GO" id="GO:0005886">
    <property type="term" value="C:plasma membrane"/>
    <property type="evidence" value="ECO:0007669"/>
    <property type="project" value="TreeGrafter"/>
</dbReference>
<gene>
    <name evidence="7" type="ORF">CALK_1354</name>
</gene>
<dbReference type="PANTHER" id="PTHR43531:SF11">
    <property type="entry name" value="METHYL-ACCEPTING CHEMOTAXIS PROTEIN 3"/>
    <property type="match status" value="1"/>
</dbReference>
<organism evidence="7 8">
    <name type="scientific">Chitinivibrio alkaliphilus ACht1</name>
    <dbReference type="NCBI Taxonomy" id="1313304"/>
    <lineage>
        <taxon>Bacteria</taxon>
        <taxon>Pseudomonadati</taxon>
        <taxon>Fibrobacterota</taxon>
        <taxon>Chitinivibrionia</taxon>
        <taxon>Chitinivibrionales</taxon>
        <taxon>Chitinivibrionaceae</taxon>
        <taxon>Chitinivibrio</taxon>
    </lineage>
</organism>
<dbReference type="SUPFAM" id="SSF58104">
    <property type="entry name" value="Methyl-accepting chemotaxis protein (MCP) signaling domain"/>
    <property type="match status" value="1"/>
</dbReference>
<proteinExistence type="inferred from homology"/>
<dbReference type="OrthoDB" id="5422635at2"/>
<dbReference type="PROSITE" id="PS50111">
    <property type="entry name" value="CHEMOTAXIS_TRANSDUC_2"/>
    <property type="match status" value="1"/>
</dbReference>
<comment type="caution">
    <text evidence="7">The sequence shown here is derived from an EMBL/GenBank/DDBJ whole genome shotgun (WGS) entry which is preliminary data.</text>
</comment>
<dbReference type="GO" id="GO:0006935">
    <property type="term" value="P:chemotaxis"/>
    <property type="evidence" value="ECO:0007669"/>
    <property type="project" value="UniProtKB-KW"/>
</dbReference>
<evidence type="ECO:0000256" key="4">
    <source>
        <dbReference type="SAM" id="MobiDB-lite"/>
    </source>
</evidence>
<protein>
    <submittedName>
        <fullName evidence="7">Methyl-accepting chemotaxis sensory transducer</fullName>
    </submittedName>
</protein>
<dbReference type="GO" id="GO:0004888">
    <property type="term" value="F:transmembrane signaling receptor activity"/>
    <property type="evidence" value="ECO:0007669"/>
    <property type="project" value="InterPro"/>
</dbReference>
<dbReference type="InterPro" id="IPR024478">
    <property type="entry name" value="HlyB_4HB_MCP"/>
</dbReference>
<dbReference type="Pfam" id="PF13682">
    <property type="entry name" value="CZB"/>
    <property type="match status" value="1"/>
</dbReference>
<evidence type="ECO:0000256" key="1">
    <source>
        <dbReference type="ARBA" id="ARBA00022500"/>
    </source>
</evidence>
<feature type="region of interest" description="Disordered" evidence="4">
    <location>
        <begin position="372"/>
        <end position="436"/>
    </location>
</feature>
<dbReference type="Pfam" id="PF00015">
    <property type="entry name" value="MCPsignal"/>
    <property type="match status" value="1"/>
</dbReference>
<keyword evidence="3" id="KW-0807">Transducer</keyword>
<evidence type="ECO:0000256" key="2">
    <source>
        <dbReference type="ARBA" id="ARBA00029447"/>
    </source>
</evidence>
<evidence type="ECO:0000259" key="6">
    <source>
        <dbReference type="PROSITE" id="PS50111"/>
    </source>
</evidence>
<accession>U7D595</accession>
<evidence type="ECO:0000256" key="3">
    <source>
        <dbReference type="PROSITE-ProRule" id="PRU00284"/>
    </source>
</evidence>
<dbReference type="InterPro" id="IPR051310">
    <property type="entry name" value="MCP_chemotaxis"/>
</dbReference>
<dbReference type="CDD" id="cd11386">
    <property type="entry name" value="MCP_signal"/>
    <property type="match status" value="1"/>
</dbReference>
<dbReference type="InterPro" id="IPR025991">
    <property type="entry name" value="Chemoreceptor_zinc-bind_dom"/>
</dbReference>
<dbReference type="EMBL" id="ASJR01000010">
    <property type="protein sequence ID" value="ERP31694.1"/>
    <property type="molecule type" value="Genomic_DNA"/>
</dbReference>
<feature type="domain" description="Methyl-accepting transducer" evidence="6">
    <location>
        <begin position="357"/>
        <end position="586"/>
    </location>
</feature>
<feature type="compositionally biased region" description="Polar residues" evidence="4">
    <location>
        <begin position="424"/>
        <end position="435"/>
    </location>
</feature>
<feature type="transmembrane region" description="Helical" evidence="5">
    <location>
        <begin position="12"/>
        <end position="34"/>
    </location>
</feature>
<dbReference type="Gene3D" id="1.20.120.30">
    <property type="entry name" value="Aspartate receptor, ligand-binding domain"/>
    <property type="match status" value="1"/>
</dbReference>
<dbReference type="Gene3D" id="1.10.287.950">
    <property type="entry name" value="Methyl-accepting chemotaxis protein"/>
    <property type="match status" value="1"/>
</dbReference>
<comment type="similarity">
    <text evidence="2">Belongs to the methyl-accepting chemotaxis (MCP) protein family.</text>
</comment>
<keyword evidence="5" id="KW-0812">Transmembrane</keyword>
<keyword evidence="5" id="KW-0472">Membrane</keyword>
<evidence type="ECO:0000256" key="5">
    <source>
        <dbReference type="SAM" id="Phobius"/>
    </source>
</evidence>
<dbReference type="eggNOG" id="COG0840">
    <property type="taxonomic scope" value="Bacteria"/>
</dbReference>
<dbReference type="InterPro" id="IPR004089">
    <property type="entry name" value="MCPsignal_dom"/>
</dbReference>
<dbReference type="Pfam" id="PF12729">
    <property type="entry name" value="4HB_MCP_1"/>
    <property type="match status" value="1"/>
</dbReference>
<evidence type="ECO:0000313" key="8">
    <source>
        <dbReference type="Proteomes" id="UP000017148"/>
    </source>
</evidence>
<dbReference type="STRING" id="1313304.CALK_1354"/>
<dbReference type="PRINTS" id="PR00260">
    <property type="entry name" value="CHEMTRNSDUCR"/>
</dbReference>
<dbReference type="SMART" id="SM00283">
    <property type="entry name" value="MA"/>
    <property type="match status" value="1"/>
</dbReference>
<dbReference type="Proteomes" id="UP000017148">
    <property type="component" value="Unassembled WGS sequence"/>
</dbReference>
<keyword evidence="1" id="KW-0145">Chemotaxis</keyword>
<dbReference type="PANTHER" id="PTHR43531">
    <property type="entry name" value="PROTEIN ICFG"/>
    <property type="match status" value="1"/>
</dbReference>
<evidence type="ECO:0000313" key="7">
    <source>
        <dbReference type="EMBL" id="ERP31694.1"/>
    </source>
</evidence>
<dbReference type="RefSeq" id="WP_022636817.1">
    <property type="nucleotide sequence ID" value="NZ_ASJR01000010.1"/>
</dbReference>
<name>U7D595_9BACT</name>
<keyword evidence="8" id="KW-1185">Reference proteome</keyword>
<dbReference type="GO" id="GO:0007165">
    <property type="term" value="P:signal transduction"/>
    <property type="evidence" value="ECO:0007669"/>
    <property type="project" value="UniProtKB-KW"/>
</dbReference>
<sequence length="671" mass="73526">MSVKNMSLKMKLIGGFGIVAAITLIVGAVGLWSVNTLDGRLEEVGEVRLPSVQNVLRMEASLEELSTHLRSLLIPGLTVEQRREYYTDIADARRRYQDAYDIFAPLPQTDEEARVWEQFEREFPRWAEVNDNILDLHRDFDGMGITNPQELVSDLQEFRGDHYALEVQVANLISAGEEFQGGEDPTACNFGRWIPEFETNNRDLQRLITRMAEPHDRFHAAVHDIKHAVEAGNTNRAQQIFINQMQPASDDVFDYFNQMIEMAQEAEVLYEELYALTMEDSYEYQQEVFGYINETVRVNSRVAQEAMAAASRDANIAVVLAVFGMIAGTVIALILGFTLALTISKALEKIIAELGSGSEQVAAASEQLSSSSQTLSQGASEQASSIEEVSSSLEEISAQSKQNSQNAQEANTLSKEVESRSKKGASTMNDLSSAMDQIKKSSDETAKIIKSIDDIASQTNLLALNAAVEAARAGDAGKGFAVVAEEVRNLSQRAAEAAKNTAALIEQSQGYAENGVSLSTKTRESISEIMESAGKVSALVDEVNASSEEQTRGVEEINSNVSQLDQVTQENAANAEESASSSEELASQAESLSAIVDDLGQLIYGVGAQQAQSSRGRDHRPAAPSHRVEHRQNHGSSNHGSYHPPVKKQQVSREVHPDTVLPMDDEDFEKF</sequence>
<feature type="compositionally biased region" description="Basic and acidic residues" evidence="4">
    <location>
        <begin position="615"/>
        <end position="632"/>
    </location>
</feature>
<keyword evidence="5" id="KW-1133">Transmembrane helix</keyword>
<dbReference type="AlphaFoldDB" id="U7D595"/>
<feature type="region of interest" description="Disordered" evidence="4">
    <location>
        <begin position="608"/>
        <end position="671"/>
    </location>
</feature>
<dbReference type="InterPro" id="IPR004090">
    <property type="entry name" value="Chemotax_Me-accpt_rcpt"/>
</dbReference>